<proteinExistence type="predicted"/>
<dbReference type="EMBL" id="BK015552">
    <property type="protein sequence ID" value="DAE12452.1"/>
    <property type="molecule type" value="Genomic_DNA"/>
</dbReference>
<protein>
    <submittedName>
        <fullName evidence="1">Uncharacterized protein</fullName>
    </submittedName>
</protein>
<sequence>MKITIDTEILQRNKLTLGEFLVMLFGYCDVKYKENFDKLVEKSIISKNLFDKDSMVLSNNTRDLIAKILIESDAKVMGYGLNFEKLAKKLQDIYPQGNKQGTTYNWRDSTAVIAFKLGTLVAKYGFIFTEDEAIKATKEYVESFADDNKNMKLLKYFILRTSKDDSVDSMFMTIIENNR</sequence>
<accession>A0A8S5Q1Q1</accession>
<name>A0A8S5Q1Q1_9CAUD</name>
<reference evidence="1" key="1">
    <citation type="journal article" date="2021" name="Proc. Natl. Acad. Sci. U.S.A.">
        <title>A Catalog of Tens of Thousands of Viruses from Human Metagenomes Reveals Hidden Associations with Chronic Diseases.</title>
        <authorList>
            <person name="Tisza M.J."/>
            <person name="Buck C.B."/>
        </authorList>
    </citation>
    <scope>NUCLEOTIDE SEQUENCE</scope>
    <source>
        <strain evidence="1">CtjK323</strain>
    </source>
</reference>
<evidence type="ECO:0000313" key="1">
    <source>
        <dbReference type="EMBL" id="DAE12452.1"/>
    </source>
</evidence>
<organism evidence="1">
    <name type="scientific">CrAss-like virus sp. ctjK323</name>
    <dbReference type="NCBI Taxonomy" id="2825839"/>
    <lineage>
        <taxon>Viruses</taxon>
        <taxon>Duplodnaviria</taxon>
        <taxon>Heunggongvirae</taxon>
        <taxon>Uroviricota</taxon>
        <taxon>Caudoviricetes</taxon>
        <taxon>Crassvirales</taxon>
    </lineage>
</organism>